<gene>
    <name evidence="3" type="ORF">SAMN05216377_10619</name>
</gene>
<dbReference type="STRING" id="366584.SAMN05216377_10619"/>
<accession>A0A1G7MQL9</accession>
<feature type="transmembrane region" description="Helical" evidence="2">
    <location>
        <begin position="79"/>
        <end position="104"/>
    </location>
</feature>
<dbReference type="OrthoDB" id="3574604at2"/>
<keyword evidence="2" id="KW-0472">Membrane</keyword>
<feature type="compositionally biased region" description="Basic and acidic residues" evidence="1">
    <location>
        <begin position="184"/>
        <end position="195"/>
    </location>
</feature>
<feature type="transmembrane region" description="Helical" evidence="2">
    <location>
        <begin position="52"/>
        <end position="73"/>
    </location>
</feature>
<dbReference type="RefSeq" id="WP_143030001.1">
    <property type="nucleotide sequence ID" value="NZ_FNBE01000006.1"/>
</dbReference>
<evidence type="ECO:0000313" key="3">
    <source>
        <dbReference type="EMBL" id="SDF64075.1"/>
    </source>
</evidence>
<evidence type="ECO:0000256" key="1">
    <source>
        <dbReference type="SAM" id="MobiDB-lite"/>
    </source>
</evidence>
<evidence type="ECO:0000256" key="2">
    <source>
        <dbReference type="SAM" id="Phobius"/>
    </source>
</evidence>
<feature type="region of interest" description="Disordered" evidence="1">
    <location>
        <begin position="176"/>
        <end position="195"/>
    </location>
</feature>
<dbReference type="Proteomes" id="UP000198967">
    <property type="component" value="Unassembled WGS sequence"/>
</dbReference>
<name>A0A1G7MQL9_PSEOR</name>
<keyword evidence="4" id="KW-1185">Reference proteome</keyword>
<evidence type="ECO:0000313" key="4">
    <source>
        <dbReference type="Proteomes" id="UP000198967"/>
    </source>
</evidence>
<sequence>MSTSPDFRRQTPVDRLPTLIRTRHGYRVFDPALIAGTRYVIDDDGTLVWTRLPAGTTALAVLAAGAATALLLADGWLLGLLWFLAGVVAATGLAGLGLTLVHAVSGPERGYRRRTGGAPHFTDVTDRGSRPWALCEQAERLAATRSWVTGRVDRQRRLPELLWAGVQGSGDAAAEIGRLADPPSRPELRVAHPQT</sequence>
<proteinExistence type="predicted"/>
<reference evidence="3 4" key="1">
    <citation type="submission" date="2016-10" db="EMBL/GenBank/DDBJ databases">
        <authorList>
            <person name="de Groot N.N."/>
        </authorList>
    </citation>
    <scope>NUCLEOTIDE SEQUENCE [LARGE SCALE GENOMIC DNA]</scope>
    <source>
        <strain evidence="3 4">CGMCC 4.3143</strain>
    </source>
</reference>
<dbReference type="AlphaFoldDB" id="A0A1G7MQL9"/>
<protein>
    <submittedName>
        <fullName evidence="3">Uncharacterized protein</fullName>
    </submittedName>
</protein>
<keyword evidence="2" id="KW-0812">Transmembrane</keyword>
<keyword evidence="2" id="KW-1133">Transmembrane helix</keyword>
<dbReference type="EMBL" id="FNBE01000006">
    <property type="protein sequence ID" value="SDF64075.1"/>
    <property type="molecule type" value="Genomic_DNA"/>
</dbReference>
<organism evidence="3 4">
    <name type="scientific">Pseudonocardia oroxyli</name>
    <dbReference type="NCBI Taxonomy" id="366584"/>
    <lineage>
        <taxon>Bacteria</taxon>
        <taxon>Bacillati</taxon>
        <taxon>Actinomycetota</taxon>
        <taxon>Actinomycetes</taxon>
        <taxon>Pseudonocardiales</taxon>
        <taxon>Pseudonocardiaceae</taxon>
        <taxon>Pseudonocardia</taxon>
    </lineage>
</organism>